<evidence type="ECO:0000313" key="2">
    <source>
        <dbReference type="EMBL" id="KAK3693350.1"/>
    </source>
</evidence>
<protein>
    <submittedName>
        <fullName evidence="2">Uncharacterized protein</fullName>
    </submittedName>
</protein>
<evidence type="ECO:0000313" key="3">
    <source>
        <dbReference type="Proteomes" id="UP001270362"/>
    </source>
</evidence>
<reference evidence="2" key="2">
    <citation type="submission" date="2023-06" db="EMBL/GenBank/DDBJ databases">
        <authorList>
            <consortium name="Lawrence Berkeley National Laboratory"/>
            <person name="Haridas S."/>
            <person name="Hensen N."/>
            <person name="Bonometti L."/>
            <person name="Westerberg I."/>
            <person name="Brannstrom I.O."/>
            <person name="Guillou S."/>
            <person name="Cros-Aarteil S."/>
            <person name="Calhoun S."/>
            <person name="Kuo A."/>
            <person name="Mondo S."/>
            <person name="Pangilinan J."/>
            <person name="Riley R."/>
            <person name="Labutti K."/>
            <person name="Andreopoulos B."/>
            <person name="Lipzen A."/>
            <person name="Chen C."/>
            <person name="Yanf M."/>
            <person name="Daum C."/>
            <person name="Ng V."/>
            <person name="Clum A."/>
            <person name="Steindorff A."/>
            <person name="Ohm R."/>
            <person name="Martin F."/>
            <person name="Silar P."/>
            <person name="Natvig D."/>
            <person name="Lalanne C."/>
            <person name="Gautier V."/>
            <person name="Ament-Velasquez S.L."/>
            <person name="Kruys A."/>
            <person name="Hutchinson M.I."/>
            <person name="Powell A.J."/>
            <person name="Barry K."/>
            <person name="Miller A.N."/>
            <person name="Grigoriev I.V."/>
            <person name="Debuchy R."/>
            <person name="Gladieux P."/>
            <person name="Thoren M.H."/>
            <person name="Johannesson H."/>
        </authorList>
    </citation>
    <scope>NUCLEOTIDE SEQUENCE</scope>
    <source>
        <strain evidence="2">CBS 314.62</strain>
    </source>
</reference>
<dbReference type="Proteomes" id="UP001270362">
    <property type="component" value="Unassembled WGS sequence"/>
</dbReference>
<evidence type="ECO:0000256" key="1">
    <source>
        <dbReference type="SAM" id="MobiDB-lite"/>
    </source>
</evidence>
<feature type="compositionally biased region" description="Low complexity" evidence="1">
    <location>
        <begin position="69"/>
        <end position="79"/>
    </location>
</feature>
<comment type="caution">
    <text evidence="2">The sequence shown here is derived from an EMBL/GenBank/DDBJ whole genome shotgun (WGS) entry which is preliminary data.</text>
</comment>
<name>A0AAE0XH80_9PEZI</name>
<organism evidence="2 3">
    <name type="scientific">Podospora appendiculata</name>
    <dbReference type="NCBI Taxonomy" id="314037"/>
    <lineage>
        <taxon>Eukaryota</taxon>
        <taxon>Fungi</taxon>
        <taxon>Dikarya</taxon>
        <taxon>Ascomycota</taxon>
        <taxon>Pezizomycotina</taxon>
        <taxon>Sordariomycetes</taxon>
        <taxon>Sordariomycetidae</taxon>
        <taxon>Sordariales</taxon>
        <taxon>Podosporaceae</taxon>
        <taxon>Podospora</taxon>
    </lineage>
</organism>
<dbReference type="AlphaFoldDB" id="A0AAE0XH80"/>
<sequence>MRALGPARQRHLSTHLSMARLRRLRCASCTATLPQTFARPVIRRPRLETSHDDYTTFCEWWGGKRTRSSTRGPSRPIPGHLSRARPQVSSLSRLRHLQRELPSRTVTPFHTSTRTSRAYHLAWLDVGESRCLFCVEKLRSYRAWHGGGEGARGGNGLERSCSGA</sequence>
<gene>
    <name evidence="2" type="ORF">B0T22DRAFT_39092</name>
</gene>
<accession>A0AAE0XH80</accession>
<dbReference type="EMBL" id="JAULSO010000001">
    <property type="protein sequence ID" value="KAK3693350.1"/>
    <property type="molecule type" value="Genomic_DNA"/>
</dbReference>
<reference evidence="2" key="1">
    <citation type="journal article" date="2023" name="Mol. Phylogenet. Evol.">
        <title>Genome-scale phylogeny and comparative genomics of the fungal order Sordariales.</title>
        <authorList>
            <person name="Hensen N."/>
            <person name="Bonometti L."/>
            <person name="Westerberg I."/>
            <person name="Brannstrom I.O."/>
            <person name="Guillou S."/>
            <person name="Cros-Aarteil S."/>
            <person name="Calhoun S."/>
            <person name="Haridas S."/>
            <person name="Kuo A."/>
            <person name="Mondo S."/>
            <person name="Pangilinan J."/>
            <person name="Riley R."/>
            <person name="LaButti K."/>
            <person name="Andreopoulos B."/>
            <person name="Lipzen A."/>
            <person name="Chen C."/>
            <person name="Yan M."/>
            <person name="Daum C."/>
            <person name="Ng V."/>
            <person name="Clum A."/>
            <person name="Steindorff A."/>
            <person name="Ohm R.A."/>
            <person name="Martin F."/>
            <person name="Silar P."/>
            <person name="Natvig D.O."/>
            <person name="Lalanne C."/>
            <person name="Gautier V."/>
            <person name="Ament-Velasquez S.L."/>
            <person name="Kruys A."/>
            <person name="Hutchinson M.I."/>
            <person name="Powell A.J."/>
            <person name="Barry K."/>
            <person name="Miller A.N."/>
            <person name="Grigoriev I.V."/>
            <person name="Debuchy R."/>
            <person name="Gladieux P."/>
            <person name="Hiltunen Thoren M."/>
            <person name="Johannesson H."/>
        </authorList>
    </citation>
    <scope>NUCLEOTIDE SEQUENCE</scope>
    <source>
        <strain evidence="2">CBS 314.62</strain>
    </source>
</reference>
<feature type="region of interest" description="Disordered" evidence="1">
    <location>
        <begin position="65"/>
        <end position="85"/>
    </location>
</feature>
<proteinExistence type="predicted"/>
<keyword evidence="3" id="KW-1185">Reference proteome</keyword>